<keyword evidence="1" id="KW-0472">Membrane</keyword>
<accession>A0A7X2ZWE2</accession>
<sequence length="355" mass="41406">MKNKLRNGIALSLIPQILLVAWLGRNPEIVETYYSNGIYPVISQFFRILFGWIPFSVGEIMYVLLIILGIRYLYVNRLKIRKFPFQFLRNVVVVLSVFYFTFNLVWGLNYYRKPIAENFAICDSVQTHEVIALAERLILKTNQLQFELTSDSTQRVQVPYSRNEIFDKTVNGYEQLQNELPFLEYEHRSLKKSMFSTLASYMGIGGYLNPFTNEAQVNSLTPEFRFPVISGHEVGHQVGYSKENETNFIGYLVTMKNENHYFQYSASAYALSHCLSAIRRSDEGKFNELYAKVNVGVRENYRELYEHSLEFINPFEPIFKSIFSTFLKANQQKDGIKSYGKIVELMVGYHEKYPL</sequence>
<dbReference type="Proteomes" id="UP000540519">
    <property type="component" value="Unassembled WGS sequence"/>
</dbReference>
<feature type="transmembrane region" description="Helical" evidence="1">
    <location>
        <begin position="7"/>
        <end position="25"/>
    </location>
</feature>
<dbReference type="RefSeq" id="WP_155600881.1">
    <property type="nucleotide sequence ID" value="NZ_RCNR01000046.1"/>
</dbReference>
<feature type="transmembrane region" description="Helical" evidence="1">
    <location>
        <begin position="45"/>
        <end position="75"/>
    </location>
</feature>
<protein>
    <submittedName>
        <fullName evidence="2">DUF3810 domain-containing protein</fullName>
    </submittedName>
</protein>
<keyword evidence="1" id="KW-1133">Transmembrane helix</keyword>
<evidence type="ECO:0000313" key="3">
    <source>
        <dbReference type="Proteomes" id="UP000540519"/>
    </source>
</evidence>
<keyword evidence="1" id="KW-0812">Transmembrane</keyword>
<dbReference type="Pfam" id="PF12725">
    <property type="entry name" value="DUF3810"/>
    <property type="match status" value="1"/>
</dbReference>
<organism evidence="2 3">
    <name type="scientific">Zobellia amurskyensis</name>
    <dbReference type="NCBI Taxonomy" id="248905"/>
    <lineage>
        <taxon>Bacteria</taxon>
        <taxon>Pseudomonadati</taxon>
        <taxon>Bacteroidota</taxon>
        <taxon>Flavobacteriia</taxon>
        <taxon>Flavobacteriales</taxon>
        <taxon>Flavobacteriaceae</taxon>
        <taxon>Zobellia</taxon>
    </lineage>
</organism>
<evidence type="ECO:0000313" key="2">
    <source>
        <dbReference type="EMBL" id="MUH37637.1"/>
    </source>
</evidence>
<gene>
    <name evidence="2" type="ORF">D9O36_17445</name>
</gene>
<reference evidence="2 3" key="1">
    <citation type="journal article" date="2019" name="Mar. Drugs">
        <title>Comparative Genomics and CAZyme Genome Repertoires of Marine Zobellia amurskyensis KMM 3526(T) and Zobellia laminariae KMM 3676(T).</title>
        <authorList>
            <person name="Chernysheva N."/>
            <person name="Bystritskaya E."/>
            <person name="Stenkova A."/>
            <person name="Golovkin I."/>
            <person name="Nedashkovskaya O."/>
            <person name="Isaeva M."/>
        </authorList>
    </citation>
    <scope>NUCLEOTIDE SEQUENCE [LARGE SCALE GENOMIC DNA]</scope>
    <source>
        <strain evidence="2 3">KMM 3526</strain>
    </source>
</reference>
<name>A0A7X2ZWE2_9FLAO</name>
<comment type="caution">
    <text evidence="2">The sequence shown here is derived from an EMBL/GenBank/DDBJ whole genome shotgun (WGS) entry which is preliminary data.</text>
</comment>
<proteinExistence type="predicted"/>
<dbReference type="OrthoDB" id="1048788at2"/>
<dbReference type="InterPro" id="IPR024294">
    <property type="entry name" value="DUF3810"/>
</dbReference>
<dbReference type="AlphaFoldDB" id="A0A7X2ZWE2"/>
<evidence type="ECO:0000256" key="1">
    <source>
        <dbReference type="SAM" id="Phobius"/>
    </source>
</evidence>
<dbReference type="EMBL" id="RCNR01000046">
    <property type="protein sequence ID" value="MUH37637.1"/>
    <property type="molecule type" value="Genomic_DNA"/>
</dbReference>
<keyword evidence="3" id="KW-1185">Reference proteome</keyword>
<feature type="transmembrane region" description="Helical" evidence="1">
    <location>
        <begin position="87"/>
        <end position="108"/>
    </location>
</feature>